<organism evidence="1 2">
    <name type="scientific">Panagrolaimus sp. ES5</name>
    <dbReference type="NCBI Taxonomy" id="591445"/>
    <lineage>
        <taxon>Eukaryota</taxon>
        <taxon>Metazoa</taxon>
        <taxon>Ecdysozoa</taxon>
        <taxon>Nematoda</taxon>
        <taxon>Chromadorea</taxon>
        <taxon>Rhabditida</taxon>
        <taxon>Tylenchina</taxon>
        <taxon>Panagrolaimomorpha</taxon>
        <taxon>Panagrolaimoidea</taxon>
        <taxon>Panagrolaimidae</taxon>
        <taxon>Panagrolaimus</taxon>
    </lineage>
</organism>
<sequence length="152" mass="17484">NDFGDAESFDHLCMKLYNYYETPEPWKLLEKNAVEHLENIRSHDISLCLTSNFDSRLRSVLHDFDILQHIDFIALSGEIGKAKPDPAIFNEIMEYFSLSNPQELLHIGDSYEKDYKGALNLGAQCCLYGSEEALEKIPHINNLGDLKFEDRN</sequence>
<evidence type="ECO:0000313" key="1">
    <source>
        <dbReference type="Proteomes" id="UP000887579"/>
    </source>
</evidence>
<accession>A0AC34GII4</accession>
<evidence type="ECO:0000313" key="2">
    <source>
        <dbReference type="WBParaSite" id="ES5_v2.g29537.t1"/>
    </source>
</evidence>
<protein>
    <submittedName>
        <fullName evidence="2">HAD family hydrolase</fullName>
    </submittedName>
</protein>
<proteinExistence type="predicted"/>
<reference evidence="2" key="1">
    <citation type="submission" date="2022-11" db="UniProtKB">
        <authorList>
            <consortium name="WormBaseParasite"/>
        </authorList>
    </citation>
    <scope>IDENTIFICATION</scope>
</reference>
<dbReference type="WBParaSite" id="ES5_v2.g29537.t1">
    <property type="protein sequence ID" value="ES5_v2.g29537.t1"/>
    <property type="gene ID" value="ES5_v2.g29537"/>
</dbReference>
<dbReference type="Proteomes" id="UP000887579">
    <property type="component" value="Unplaced"/>
</dbReference>
<name>A0AC34GII4_9BILA</name>